<dbReference type="GO" id="GO:0042254">
    <property type="term" value="P:ribosome biogenesis"/>
    <property type="evidence" value="ECO:0007669"/>
    <property type="project" value="UniProtKB-KW"/>
</dbReference>
<keyword evidence="3" id="KW-0677">Repeat</keyword>
<evidence type="ECO:0000256" key="6">
    <source>
        <dbReference type="SAM" id="MobiDB-lite"/>
    </source>
</evidence>
<protein>
    <submittedName>
        <fullName evidence="7">Putative p21-activated protein</fullName>
    </submittedName>
</protein>
<organism evidence="7">
    <name type="scientific">Ornithodoros turicata</name>
    <dbReference type="NCBI Taxonomy" id="34597"/>
    <lineage>
        <taxon>Eukaryota</taxon>
        <taxon>Metazoa</taxon>
        <taxon>Ecdysozoa</taxon>
        <taxon>Arthropoda</taxon>
        <taxon>Chelicerata</taxon>
        <taxon>Arachnida</taxon>
        <taxon>Acari</taxon>
        <taxon>Parasitiformes</taxon>
        <taxon>Ixodida</taxon>
        <taxon>Ixodoidea</taxon>
        <taxon>Argasidae</taxon>
        <taxon>Ornithodorinae</taxon>
        <taxon>Ornithodoros</taxon>
    </lineage>
</organism>
<evidence type="ECO:0000256" key="4">
    <source>
        <dbReference type="ARBA" id="ARBA00045213"/>
    </source>
</evidence>
<evidence type="ECO:0000256" key="3">
    <source>
        <dbReference type="ARBA" id="ARBA00022737"/>
    </source>
</evidence>
<dbReference type="InterPro" id="IPR036322">
    <property type="entry name" value="WD40_repeat_dom_sf"/>
</dbReference>
<sequence length="433" mass="47540">MAAETHGENVFDIIVGTYEEFVVGYSFERTTKQKYSLRQTFTNHSHLGAVRCVAANNRYLASGSTDETIKLFNMQKKAEMGTLMQHDGNITDLKFFGKSHLFSASEDNNICVWSTGSWQCLKTLKGHKGGVVSLSVHPSGKLLLSVSKDKTLRTWNLITGRTAFVTNLSPFPELVSWSPTGTYFVVAINNSLDVYLTAKAAKVHVVDFGKKISCVAFLTDSAVAIGGEGGNVETHNIKKKSVYGMFTAHSGRVKAMQVVDVEGTKMLVTSSSSGEIRVWEINQKKLDAPPSLLAKTNSGCRITCMAVYKPTEVKNEPQEEQEKKGGRGRDEDDDEGEEASAEDEESAAESSDGGESGEDEDSDDQGVAEDVDDEEEGDDDDDEEEEVEDEEESDDEEVEGSVDDADEGEDSESSEEEEVQPKPKRRRLQNGHR</sequence>
<keyword evidence="1" id="KW-0690">Ribosome biogenesis</keyword>
<dbReference type="InterPro" id="IPR015943">
    <property type="entry name" value="WD40/YVTN_repeat-like_dom_sf"/>
</dbReference>
<evidence type="ECO:0000256" key="5">
    <source>
        <dbReference type="PROSITE-ProRule" id="PRU00221"/>
    </source>
</evidence>
<dbReference type="EMBL" id="GGLE01000113">
    <property type="protein sequence ID" value="MBY04239.1"/>
    <property type="molecule type" value="Transcribed_RNA"/>
</dbReference>
<reference evidence="7" key="1">
    <citation type="submission" date="2018-03" db="EMBL/GenBank/DDBJ databases">
        <title>The relapsing fever spirochete Borrelia turicatae persists in the highly oxidative environment of its soft-bodied tick vector.</title>
        <authorList>
            <person name="Bourret T.J."/>
            <person name="Boyle W.K."/>
            <person name="Valenzuela J.G."/>
            <person name="Oliveira F."/>
            <person name="Lopez J.E."/>
        </authorList>
    </citation>
    <scope>NUCLEOTIDE SEQUENCE</scope>
    <source>
        <strain evidence="7">Kansas strain/isolate</strain>
        <tissue evidence="7">Salivary glands</tissue>
    </source>
</reference>
<dbReference type="InterPro" id="IPR019775">
    <property type="entry name" value="WD40_repeat_CS"/>
</dbReference>
<feature type="repeat" description="WD" evidence="5">
    <location>
        <begin position="246"/>
        <end position="289"/>
    </location>
</feature>
<feature type="compositionally biased region" description="Acidic residues" evidence="6">
    <location>
        <begin position="355"/>
        <end position="418"/>
    </location>
</feature>
<feature type="region of interest" description="Disordered" evidence="6">
    <location>
        <begin position="311"/>
        <end position="433"/>
    </location>
</feature>
<dbReference type="InterPro" id="IPR020472">
    <property type="entry name" value="WD40_PAC1"/>
</dbReference>
<dbReference type="PROSITE" id="PS50082">
    <property type="entry name" value="WD_REPEATS_2"/>
    <property type="match status" value="3"/>
</dbReference>
<dbReference type="SMART" id="SM00320">
    <property type="entry name" value="WD40"/>
    <property type="match status" value="5"/>
</dbReference>
<feature type="compositionally biased region" description="Basic residues" evidence="6">
    <location>
        <begin position="422"/>
        <end position="433"/>
    </location>
</feature>
<dbReference type="PROSITE" id="PS00678">
    <property type="entry name" value="WD_REPEATS_1"/>
    <property type="match status" value="1"/>
</dbReference>
<feature type="compositionally biased region" description="Acidic residues" evidence="6">
    <location>
        <begin position="331"/>
        <end position="347"/>
    </location>
</feature>
<dbReference type="PRINTS" id="PR00320">
    <property type="entry name" value="GPROTEINBRPT"/>
</dbReference>
<name>A0A2R5L429_9ACAR</name>
<feature type="repeat" description="WD" evidence="5">
    <location>
        <begin position="83"/>
        <end position="123"/>
    </location>
</feature>
<dbReference type="AlphaFoldDB" id="A0A2R5L429"/>
<accession>A0A2R5L429</accession>
<evidence type="ECO:0000256" key="1">
    <source>
        <dbReference type="ARBA" id="ARBA00022517"/>
    </source>
</evidence>
<comment type="function">
    <text evidence="4">Negatively regulates the PAK1 kinase. PAK1 is a member of the PAK kinase family, which has been shown to play a positive role in the regulation of signaling pathways involving MAPK8 and RELA. PAK1 exists as an inactive homodimer, which is activated by binding of small GTPases such as CDC42 to an N-terminal regulatory domain. PAK1IP1 also binds to the N-terminus of PAK1, and inhibits the specific activation of PAK1 by CDC42. May be involved in ribosomal large subunit assembly.</text>
</comment>
<keyword evidence="2 5" id="KW-0853">WD repeat</keyword>
<dbReference type="InterPro" id="IPR001680">
    <property type="entry name" value="WD40_rpt"/>
</dbReference>
<dbReference type="PANTHER" id="PTHR44675:SF1">
    <property type="entry name" value="P21-ACTIVATED PROTEIN KINASE-INTERACTING PROTEIN 1"/>
    <property type="match status" value="1"/>
</dbReference>
<feature type="compositionally biased region" description="Basic and acidic residues" evidence="6">
    <location>
        <begin position="311"/>
        <end position="330"/>
    </location>
</feature>
<dbReference type="Gene3D" id="2.130.10.10">
    <property type="entry name" value="YVTN repeat-like/Quinoprotein amine dehydrogenase"/>
    <property type="match status" value="2"/>
</dbReference>
<proteinExistence type="predicted"/>
<dbReference type="PANTHER" id="PTHR44675">
    <property type="entry name" value="PAK1 INTERACTING PROTEIN 1"/>
    <property type="match status" value="1"/>
</dbReference>
<dbReference type="InterPro" id="IPR051959">
    <property type="entry name" value="PAK1-Kinase_Regulator"/>
</dbReference>
<dbReference type="SUPFAM" id="SSF50978">
    <property type="entry name" value="WD40 repeat-like"/>
    <property type="match status" value="1"/>
</dbReference>
<dbReference type="PROSITE" id="PS50294">
    <property type="entry name" value="WD_REPEATS_REGION"/>
    <property type="match status" value="1"/>
</dbReference>
<dbReference type="Pfam" id="PF00400">
    <property type="entry name" value="WD40"/>
    <property type="match status" value="3"/>
</dbReference>
<feature type="repeat" description="WD" evidence="5">
    <location>
        <begin position="124"/>
        <end position="165"/>
    </location>
</feature>
<evidence type="ECO:0000313" key="7">
    <source>
        <dbReference type="EMBL" id="MBY04239.1"/>
    </source>
</evidence>
<evidence type="ECO:0000256" key="2">
    <source>
        <dbReference type="ARBA" id="ARBA00022574"/>
    </source>
</evidence>